<keyword evidence="5 10" id="KW-0552">Olfaction</keyword>
<keyword evidence="12" id="KW-1185">Reference proteome</keyword>
<dbReference type="GO" id="GO:0005549">
    <property type="term" value="F:odorant binding"/>
    <property type="evidence" value="ECO:0007669"/>
    <property type="project" value="InterPro"/>
</dbReference>
<keyword evidence="6 10" id="KW-1133">Transmembrane helix</keyword>
<evidence type="ECO:0000256" key="2">
    <source>
        <dbReference type="ARBA" id="ARBA00022475"/>
    </source>
</evidence>
<dbReference type="FunCoup" id="E2AS37">
    <property type="interactions" value="39"/>
</dbReference>
<dbReference type="Proteomes" id="UP000000311">
    <property type="component" value="Unassembled WGS sequence"/>
</dbReference>
<feature type="transmembrane region" description="Helical" evidence="10">
    <location>
        <begin position="336"/>
        <end position="353"/>
    </location>
</feature>
<dbReference type="OMA" id="AQFMILP"/>
<keyword evidence="7 10" id="KW-0472">Membrane</keyword>
<dbReference type="AlphaFoldDB" id="E2AS37"/>
<gene>
    <name evidence="11" type="ORF">EAG_12043</name>
</gene>
<evidence type="ECO:0000313" key="12">
    <source>
        <dbReference type="Proteomes" id="UP000000311"/>
    </source>
</evidence>
<evidence type="ECO:0000256" key="9">
    <source>
        <dbReference type="ARBA" id="ARBA00023224"/>
    </source>
</evidence>
<feature type="transmembrane region" description="Helical" evidence="10">
    <location>
        <begin position="41"/>
        <end position="60"/>
    </location>
</feature>
<evidence type="ECO:0000256" key="1">
    <source>
        <dbReference type="ARBA" id="ARBA00004651"/>
    </source>
</evidence>
<keyword evidence="4 10" id="KW-0812">Transmembrane</keyword>
<comment type="similarity">
    <text evidence="10">Belongs to the insect chemoreceptor superfamily. Heteromeric odorant receptor channel (TC 1.A.69) family.</text>
</comment>
<dbReference type="Pfam" id="PF02949">
    <property type="entry name" value="7tm_6"/>
    <property type="match status" value="1"/>
</dbReference>
<comment type="caution">
    <text evidence="10">Lacks conserved residue(s) required for the propagation of feature annotation.</text>
</comment>
<proteinExistence type="inferred from homology"/>
<feature type="transmembrane region" description="Helical" evidence="10">
    <location>
        <begin position="172"/>
        <end position="196"/>
    </location>
</feature>
<protein>
    <recommendedName>
        <fullName evidence="10">Odorant receptor</fullName>
    </recommendedName>
</protein>
<dbReference type="PANTHER" id="PTHR21137:SF35">
    <property type="entry name" value="ODORANT RECEPTOR 19A-RELATED"/>
    <property type="match status" value="1"/>
</dbReference>
<evidence type="ECO:0000256" key="4">
    <source>
        <dbReference type="ARBA" id="ARBA00022692"/>
    </source>
</evidence>
<keyword evidence="9 10" id="KW-0807">Transducer</keyword>
<feature type="transmembrane region" description="Helical" evidence="10">
    <location>
        <begin position="127"/>
        <end position="152"/>
    </location>
</feature>
<feature type="transmembrane region" description="Helical" evidence="10">
    <location>
        <begin position="72"/>
        <end position="92"/>
    </location>
</feature>
<dbReference type="InterPro" id="IPR004117">
    <property type="entry name" value="7tm6_olfct_rcpt"/>
</dbReference>
<dbReference type="GO" id="GO:0004984">
    <property type="term" value="F:olfactory receptor activity"/>
    <property type="evidence" value="ECO:0007669"/>
    <property type="project" value="InterPro"/>
</dbReference>
<evidence type="ECO:0000256" key="3">
    <source>
        <dbReference type="ARBA" id="ARBA00022606"/>
    </source>
</evidence>
<sequence length="403" mass="46091">MSAKRWSDDFAYAFSIHRIFLKIYGLWPLQEQTLFTKIRYVFCVTAQFMILPFVTLDLMWNNENAGTGGIESILYFVSTVLGMIKHVCIAIGQKKLSINLDAAIDDWLSTKENEETRKIMKKYAARARILTLMLLYSGGGCFSIYMSAIVFINLKQIFFTDPLSADANTTYWMLLVPSGPLATSITGSQYVILLIFQIVQTSLVCSTQCVIDSFFFNITLHLAGQVEVLKNKFKIFANDSNTEANYRKKFVSLVDRHGELMKFYQNLEDTFHLLILVQLVMVTIMLALIGLRINLCLNEKDHVEAAKSIVVLNYLLMESLVLTYGGDFLQRESEGIFYALYATSWFTLPVKLMKDLHFAMMRSSIPFRLTGGKFFYVNRETMMYILKTAASYVSVLRIALRES</sequence>
<organism evidence="12">
    <name type="scientific">Camponotus floridanus</name>
    <name type="common">Florida carpenter ant</name>
    <dbReference type="NCBI Taxonomy" id="104421"/>
    <lineage>
        <taxon>Eukaryota</taxon>
        <taxon>Metazoa</taxon>
        <taxon>Ecdysozoa</taxon>
        <taxon>Arthropoda</taxon>
        <taxon>Hexapoda</taxon>
        <taxon>Insecta</taxon>
        <taxon>Pterygota</taxon>
        <taxon>Neoptera</taxon>
        <taxon>Endopterygota</taxon>
        <taxon>Hymenoptera</taxon>
        <taxon>Apocrita</taxon>
        <taxon>Aculeata</taxon>
        <taxon>Formicoidea</taxon>
        <taxon>Formicidae</taxon>
        <taxon>Formicinae</taxon>
        <taxon>Camponotus</taxon>
    </lineage>
</organism>
<dbReference type="KEGG" id="cfo:105255474"/>
<dbReference type="InParanoid" id="E2AS37"/>
<evidence type="ECO:0000256" key="10">
    <source>
        <dbReference type="RuleBase" id="RU351113"/>
    </source>
</evidence>
<evidence type="ECO:0000256" key="6">
    <source>
        <dbReference type="ARBA" id="ARBA00022989"/>
    </source>
</evidence>
<dbReference type="GO" id="GO:0005886">
    <property type="term" value="C:plasma membrane"/>
    <property type="evidence" value="ECO:0007669"/>
    <property type="project" value="UniProtKB-SubCell"/>
</dbReference>
<keyword evidence="3 10" id="KW-0716">Sensory transduction</keyword>
<dbReference type="GO" id="GO:0007165">
    <property type="term" value="P:signal transduction"/>
    <property type="evidence" value="ECO:0007669"/>
    <property type="project" value="UniProtKB-KW"/>
</dbReference>
<reference evidence="11 12" key="1">
    <citation type="journal article" date="2010" name="Science">
        <title>Genomic comparison of the ants Camponotus floridanus and Harpegnathos saltator.</title>
        <authorList>
            <person name="Bonasio R."/>
            <person name="Zhang G."/>
            <person name="Ye C."/>
            <person name="Mutti N.S."/>
            <person name="Fang X."/>
            <person name="Qin N."/>
            <person name="Donahue G."/>
            <person name="Yang P."/>
            <person name="Li Q."/>
            <person name="Li C."/>
            <person name="Zhang P."/>
            <person name="Huang Z."/>
            <person name="Berger S.L."/>
            <person name="Reinberg D."/>
            <person name="Wang J."/>
            <person name="Liebig J."/>
        </authorList>
    </citation>
    <scope>NUCLEOTIDE SEQUENCE [LARGE SCALE GENOMIC DNA]</scope>
    <source>
        <strain evidence="12">C129</strain>
    </source>
</reference>
<accession>E2AS37</accession>
<evidence type="ECO:0000256" key="8">
    <source>
        <dbReference type="ARBA" id="ARBA00023170"/>
    </source>
</evidence>
<evidence type="ECO:0000256" key="7">
    <source>
        <dbReference type="ARBA" id="ARBA00023136"/>
    </source>
</evidence>
<keyword evidence="2" id="KW-1003">Cell membrane</keyword>
<dbReference type="OrthoDB" id="6617147at2759"/>
<name>E2AS37_CAMFO</name>
<dbReference type="PANTHER" id="PTHR21137">
    <property type="entry name" value="ODORANT RECEPTOR"/>
    <property type="match status" value="1"/>
</dbReference>
<feature type="transmembrane region" description="Helical" evidence="10">
    <location>
        <begin position="271"/>
        <end position="293"/>
    </location>
</feature>
<evidence type="ECO:0000256" key="5">
    <source>
        <dbReference type="ARBA" id="ARBA00022725"/>
    </source>
</evidence>
<evidence type="ECO:0000313" key="11">
    <source>
        <dbReference type="EMBL" id="EFN63737.1"/>
    </source>
</evidence>
<keyword evidence="8 10" id="KW-0675">Receptor</keyword>
<dbReference type="EMBL" id="GL442221">
    <property type="protein sequence ID" value="EFN63737.1"/>
    <property type="molecule type" value="Genomic_DNA"/>
</dbReference>
<comment type="subcellular location">
    <subcellularLocation>
        <location evidence="1 10">Cell membrane</location>
        <topology evidence="1 10">Multi-pass membrane protein</topology>
    </subcellularLocation>
</comment>